<organism evidence="1 2">
    <name type="scientific">Kipferlia bialata</name>
    <dbReference type="NCBI Taxonomy" id="797122"/>
    <lineage>
        <taxon>Eukaryota</taxon>
        <taxon>Metamonada</taxon>
        <taxon>Carpediemonas-like organisms</taxon>
        <taxon>Kipferlia</taxon>
    </lineage>
</organism>
<dbReference type="Proteomes" id="UP000265618">
    <property type="component" value="Unassembled WGS sequence"/>
</dbReference>
<reference evidence="1 2" key="1">
    <citation type="journal article" date="2018" name="PLoS ONE">
        <title>The draft genome of Kipferlia bialata reveals reductive genome evolution in fornicate parasites.</title>
        <authorList>
            <person name="Tanifuji G."/>
            <person name="Takabayashi S."/>
            <person name="Kume K."/>
            <person name="Takagi M."/>
            <person name="Nakayama T."/>
            <person name="Kamikawa R."/>
            <person name="Inagaki Y."/>
            <person name="Hashimoto T."/>
        </authorList>
    </citation>
    <scope>NUCLEOTIDE SEQUENCE [LARGE SCALE GENOMIC DNA]</scope>
    <source>
        <strain evidence="1">NY0173</strain>
    </source>
</reference>
<protein>
    <submittedName>
        <fullName evidence="1">Uncharacterized protein</fullName>
    </submittedName>
</protein>
<evidence type="ECO:0000313" key="2">
    <source>
        <dbReference type="Proteomes" id="UP000265618"/>
    </source>
</evidence>
<sequence>MLCLTVDELLENRDSFLRLEEVEMGSKVPKEFKPVTLGHGLILNLKDRTTYRVECNKDHTCHLVREERLGAFAEDILGTVCVDGKVLCHCKETRVLPSLIRRIYQCDTGKWTDHDIVTKTDSGEVPGLLDVVVLEGRALLSTRGGNWLLDSDTLEYAQLPEAQISADAHVFSPIPVGDSVVYGIMTEHGEEVYPSYSTVNGWDMTFQRSLPEGYWGLCHIPLGNCTLSIGYDALDAESQCGIGYLDAVSGQFVKCCDCDFDCRLGADLGGGRYLVQCYRGSEKGSGWYILHLDPSMLQETGGVLTQDIFD</sequence>
<comment type="caution">
    <text evidence="1">The sequence shown here is derived from an EMBL/GenBank/DDBJ whole genome shotgun (WGS) entry which is preliminary data.</text>
</comment>
<keyword evidence="2" id="KW-1185">Reference proteome</keyword>
<dbReference type="EMBL" id="BDIP01000004">
    <property type="protein sequence ID" value="GIQ79421.1"/>
    <property type="molecule type" value="Genomic_DNA"/>
</dbReference>
<evidence type="ECO:0000313" key="1">
    <source>
        <dbReference type="EMBL" id="GIQ79421.1"/>
    </source>
</evidence>
<dbReference type="AlphaFoldDB" id="A0A9K3GEM6"/>
<proteinExistence type="predicted"/>
<accession>A0A9K3GEM6</accession>
<name>A0A9K3GEM6_9EUKA</name>
<gene>
    <name evidence="1" type="ORF">KIPB_000066</name>
</gene>